<feature type="region of interest" description="Disordered" evidence="1">
    <location>
        <begin position="1"/>
        <end position="23"/>
    </location>
</feature>
<organism evidence="2">
    <name type="scientific">Arundo donax</name>
    <name type="common">Giant reed</name>
    <name type="synonym">Donax arundinaceus</name>
    <dbReference type="NCBI Taxonomy" id="35708"/>
    <lineage>
        <taxon>Eukaryota</taxon>
        <taxon>Viridiplantae</taxon>
        <taxon>Streptophyta</taxon>
        <taxon>Embryophyta</taxon>
        <taxon>Tracheophyta</taxon>
        <taxon>Spermatophyta</taxon>
        <taxon>Magnoliopsida</taxon>
        <taxon>Liliopsida</taxon>
        <taxon>Poales</taxon>
        <taxon>Poaceae</taxon>
        <taxon>PACMAD clade</taxon>
        <taxon>Arundinoideae</taxon>
        <taxon>Arundineae</taxon>
        <taxon>Arundo</taxon>
    </lineage>
</organism>
<sequence>MVTGDTKNGGSGRSISSVEEILN</sequence>
<protein>
    <submittedName>
        <fullName evidence="2">Uncharacterized protein</fullName>
    </submittedName>
</protein>
<reference evidence="2" key="1">
    <citation type="submission" date="2014-09" db="EMBL/GenBank/DDBJ databases">
        <authorList>
            <person name="Magalhaes I.L.F."/>
            <person name="Oliveira U."/>
            <person name="Santos F.R."/>
            <person name="Vidigal T.H.D.A."/>
            <person name="Brescovit A.D."/>
            <person name="Santos A.J."/>
        </authorList>
    </citation>
    <scope>NUCLEOTIDE SEQUENCE</scope>
    <source>
        <tissue evidence="2">Shoot tissue taken approximately 20 cm above the soil surface</tissue>
    </source>
</reference>
<reference evidence="2" key="2">
    <citation type="journal article" date="2015" name="Data Brief">
        <title>Shoot transcriptome of the giant reed, Arundo donax.</title>
        <authorList>
            <person name="Barrero R.A."/>
            <person name="Guerrero F.D."/>
            <person name="Moolhuijzen P."/>
            <person name="Goolsby J.A."/>
            <person name="Tidwell J."/>
            <person name="Bellgard S.E."/>
            <person name="Bellgard M.I."/>
        </authorList>
    </citation>
    <scope>NUCLEOTIDE SEQUENCE</scope>
    <source>
        <tissue evidence="2">Shoot tissue taken approximately 20 cm above the soil surface</tissue>
    </source>
</reference>
<evidence type="ECO:0000256" key="1">
    <source>
        <dbReference type="SAM" id="MobiDB-lite"/>
    </source>
</evidence>
<proteinExistence type="predicted"/>
<name>A0A0A9APZ9_ARUDO</name>
<dbReference type="AlphaFoldDB" id="A0A0A9APZ9"/>
<evidence type="ECO:0000313" key="2">
    <source>
        <dbReference type="EMBL" id="JAD51005.1"/>
    </source>
</evidence>
<dbReference type="EMBL" id="GBRH01246890">
    <property type="protein sequence ID" value="JAD51005.1"/>
    <property type="molecule type" value="Transcribed_RNA"/>
</dbReference>
<accession>A0A0A9APZ9</accession>